<feature type="short sequence motif" description="GXSXG" evidence="4">
    <location>
        <begin position="45"/>
        <end position="49"/>
    </location>
</feature>
<dbReference type="EMBL" id="JAAYYV010000218">
    <property type="protein sequence ID" value="NLF54395.1"/>
    <property type="molecule type" value="Genomic_DNA"/>
</dbReference>
<evidence type="ECO:0000256" key="3">
    <source>
        <dbReference type="ARBA" id="ARBA00023098"/>
    </source>
</evidence>
<feature type="active site" description="Nucleophile" evidence="4">
    <location>
        <position position="47"/>
    </location>
</feature>
<keyword evidence="3 4" id="KW-0443">Lipid metabolism</keyword>
<dbReference type="AlphaFoldDB" id="A0A7X7LWK0"/>
<comment type="caution">
    <text evidence="6">The sequence shown here is derived from an EMBL/GenBank/DDBJ whole genome shotgun (WGS) entry which is preliminary data.</text>
</comment>
<evidence type="ECO:0000313" key="6">
    <source>
        <dbReference type="EMBL" id="NLF54395.1"/>
    </source>
</evidence>
<proteinExistence type="predicted"/>
<dbReference type="Proteomes" id="UP000536534">
    <property type="component" value="Unassembled WGS sequence"/>
</dbReference>
<reference evidence="6 7" key="1">
    <citation type="journal article" date="2020" name="Biotechnol. Biofuels">
        <title>New insights from the biogas microbiome by comprehensive genome-resolved metagenomics of nearly 1600 species originating from multiple anaerobic digesters.</title>
        <authorList>
            <person name="Campanaro S."/>
            <person name="Treu L."/>
            <person name="Rodriguez-R L.M."/>
            <person name="Kovalovszki A."/>
            <person name="Ziels R.M."/>
            <person name="Maus I."/>
            <person name="Zhu X."/>
            <person name="Kougias P.G."/>
            <person name="Basile A."/>
            <person name="Luo G."/>
            <person name="Schluter A."/>
            <person name="Konstantinidis K.T."/>
            <person name="Angelidaki I."/>
        </authorList>
    </citation>
    <scope>NUCLEOTIDE SEQUENCE [LARGE SCALE GENOMIC DNA]</scope>
    <source>
        <strain evidence="6">AS06rmzACSIP_256</strain>
    </source>
</reference>
<accession>A0A7X7LWK0</accession>
<keyword evidence="1 4" id="KW-0378">Hydrolase</keyword>
<dbReference type="PROSITE" id="PS51635">
    <property type="entry name" value="PNPLA"/>
    <property type="match status" value="1"/>
</dbReference>
<dbReference type="PANTHER" id="PTHR14226">
    <property type="entry name" value="NEUROPATHY TARGET ESTERASE/SWISS CHEESE D.MELANOGASTER"/>
    <property type="match status" value="1"/>
</dbReference>
<name>A0A7X7LWK0_9RHOO</name>
<evidence type="ECO:0000256" key="4">
    <source>
        <dbReference type="PROSITE-ProRule" id="PRU01161"/>
    </source>
</evidence>
<dbReference type="RefSeq" id="WP_068807619.1">
    <property type="nucleotide sequence ID" value="NZ_MBFM01000003.1"/>
</dbReference>
<dbReference type="InterPro" id="IPR050301">
    <property type="entry name" value="NTE"/>
</dbReference>
<feature type="domain" description="PNPLA" evidence="5">
    <location>
        <begin position="13"/>
        <end position="206"/>
    </location>
</feature>
<dbReference type="Pfam" id="PF01734">
    <property type="entry name" value="Patatin"/>
    <property type="match status" value="1"/>
</dbReference>
<evidence type="ECO:0000256" key="2">
    <source>
        <dbReference type="ARBA" id="ARBA00022963"/>
    </source>
</evidence>
<evidence type="ECO:0000256" key="1">
    <source>
        <dbReference type="ARBA" id="ARBA00022801"/>
    </source>
</evidence>
<feature type="short sequence motif" description="GXGXXG" evidence="4">
    <location>
        <begin position="17"/>
        <end position="22"/>
    </location>
</feature>
<feature type="active site" description="Proton acceptor" evidence="4">
    <location>
        <position position="193"/>
    </location>
</feature>
<dbReference type="GO" id="GO:0016042">
    <property type="term" value="P:lipid catabolic process"/>
    <property type="evidence" value="ECO:0007669"/>
    <property type="project" value="UniProtKB-UniRule"/>
</dbReference>
<dbReference type="GO" id="GO:0016787">
    <property type="term" value="F:hydrolase activity"/>
    <property type="evidence" value="ECO:0007669"/>
    <property type="project" value="UniProtKB-UniRule"/>
</dbReference>
<dbReference type="SUPFAM" id="SSF52151">
    <property type="entry name" value="FabD/lysophospholipase-like"/>
    <property type="match status" value="1"/>
</dbReference>
<feature type="short sequence motif" description="DGA/G" evidence="4">
    <location>
        <begin position="193"/>
        <end position="195"/>
    </location>
</feature>
<evidence type="ECO:0000313" key="7">
    <source>
        <dbReference type="Proteomes" id="UP000536534"/>
    </source>
</evidence>
<dbReference type="InterPro" id="IPR002641">
    <property type="entry name" value="PNPLA_dom"/>
</dbReference>
<sequence length="340" mass="37555">MIFRPPADRRVSLALQGGGAHGAFTWGVLDALLEDGRVEFDGISGTSAGAMNAVVFADGMVRGGREGAREALAKFWDAVGNAVPFDLSMGGDAENGGLAPGIRMMLYWARQFSPQQLNPFDINPLRDIISAQIDFERLREKSALKLFIAATNANTGRLRLFTTREMSVQALLASGCLPSIHHTIEIDGEPYWDGAYSANPAVFPLLYDCAASNIMLVLLSPMLHGATPRTAEEIRARSLDLAFSTNFLREMRSIAHAREYASRSVLPLGRLERRLKRVHFHLVEADELLSQLAAETRLTTSLAFLHMLRDQGRDHAAAWLSRHYTKLGKRSSLNVRDAFY</sequence>
<gene>
    <name evidence="6" type="ORF">GX576_08390</name>
</gene>
<keyword evidence="2 4" id="KW-0442">Lipid degradation</keyword>
<dbReference type="OrthoDB" id="9770965at2"/>
<organism evidence="6 7">
    <name type="scientific">Thauera phenolivorans</name>
    <dbReference type="NCBI Taxonomy" id="1792543"/>
    <lineage>
        <taxon>Bacteria</taxon>
        <taxon>Pseudomonadati</taxon>
        <taxon>Pseudomonadota</taxon>
        <taxon>Betaproteobacteria</taxon>
        <taxon>Rhodocyclales</taxon>
        <taxon>Zoogloeaceae</taxon>
        <taxon>Thauera</taxon>
    </lineage>
</organism>
<protein>
    <submittedName>
        <fullName evidence="6">Patatin-like phospholipase family protein</fullName>
    </submittedName>
</protein>
<dbReference type="InterPro" id="IPR016035">
    <property type="entry name" value="Acyl_Trfase/lysoPLipase"/>
</dbReference>
<dbReference type="PANTHER" id="PTHR14226:SF78">
    <property type="entry name" value="SLR0060 PROTEIN"/>
    <property type="match status" value="1"/>
</dbReference>
<dbReference type="Gene3D" id="3.40.1090.10">
    <property type="entry name" value="Cytosolic phospholipase A2 catalytic domain"/>
    <property type="match status" value="2"/>
</dbReference>
<evidence type="ECO:0000259" key="5">
    <source>
        <dbReference type="PROSITE" id="PS51635"/>
    </source>
</evidence>